<dbReference type="EMBL" id="BMIF01000007">
    <property type="protein sequence ID" value="GGA69890.1"/>
    <property type="molecule type" value="Genomic_DNA"/>
</dbReference>
<protein>
    <recommendedName>
        <fullName evidence="3">Cell division protein FtsL</fullName>
    </recommendedName>
</protein>
<evidence type="ECO:0000313" key="2">
    <source>
        <dbReference type="Proteomes" id="UP000636264"/>
    </source>
</evidence>
<keyword evidence="2" id="KW-1185">Reference proteome</keyword>
<accession>A0A916W6C7</accession>
<gene>
    <name evidence="1" type="ORF">GCM10011385_24640</name>
</gene>
<reference evidence="1" key="2">
    <citation type="submission" date="2020-09" db="EMBL/GenBank/DDBJ databases">
        <authorList>
            <person name="Sun Q."/>
            <person name="Zhou Y."/>
        </authorList>
    </citation>
    <scope>NUCLEOTIDE SEQUENCE</scope>
    <source>
        <strain evidence="1">CGMCC 1.15320</strain>
    </source>
</reference>
<organism evidence="1 2">
    <name type="scientific">Nitratireductor aestuarii</name>
    <dbReference type="NCBI Taxonomy" id="1735103"/>
    <lineage>
        <taxon>Bacteria</taxon>
        <taxon>Pseudomonadati</taxon>
        <taxon>Pseudomonadota</taxon>
        <taxon>Alphaproteobacteria</taxon>
        <taxon>Hyphomicrobiales</taxon>
        <taxon>Phyllobacteriaceae</taxon>
        <taxon>Nitratireductor</taxon>
    </lineage>
</organism>
<dbReference type="RefSeq" id="WP_188721371.1">
    <property type="nucleotide sequence ID" value="NZ_BMIF01000007.1"/>
</dbReference>
<comment type="caution">
    <text evidence="1">The sequence shown here is derived from an EMBL/GenBank/DDBJ whole genome shotgun (WGS) entry which is preliminary data.</text>
</comment>
<proteinExistence type="predicted"/>
<sequence length="120" mass="13727">MLFRTRDIAMIAVMLSAAAFTYKTKHDAEAMRSRIYSLQSQIQAEKDAMDVLKADWSLLTQPGRMQKLAEAHQEELNLRLMEPQQIISMQRLREIPLRPIDDVVAEEIGKDLTITGGVER</sequence>
<dbReference type="AlphaFoldDB" id="A0A916W6C7"/>
<evidence type="ECO:0008006" key="3">
    <source>
        <dbReference type="Google" id="ProtNLM"/>
    </source>
</evidence>
<evidence type="ECO:0000313" key="1">
    <source>
        <dbReference type="EMBL" id="GGA69890.1"/>
    </source>
</evidence>
<dbReference type="Proteomes" id="UP000636264">
    <property type="component" value="Unassembled WGS sequence"/>
</dbReference>
<name>A0A916W6C7_9HYPH</name>
<reference evidence="1" key="1">
    <citation type="journal article" date="2014" name="Int. J. Syst. Evol. Microbiol.">
        <title>Complete genome sequence of Corynebacterium casei LMG S-19264T (=DSM 44701T), isolated from a smear-ripened cheese.</title>
        <authorList>
            <consortium name="US DOE Joint Genome Institute (JGI-PGF)"/>
            <person name="Walter F."/>
            <person name="Albersmeier A."/>
            <person name="Kalinowski J."/>
            <person name="Ruckert C."/>
        </authorList>
    </citation>
    <scope>NUCLEOTIDE SEQUENCE</scope>
    <source>
        <strain evidence="1">CGMCC 1.15320</strain>
    </source>
</reference>